<sequence length="98" mass="11145">MNMSQLHLICKNLTLAELSRQSQLILAKDQLLLIADATLMLTQKELITFIQSLDNTCYILEADVRCRGLSEYAKSDLQIINDQQMVDLCANSQKVISW</sequence>
<proteinExistence type="predicted"/>
<name>A0ABV2BZ80_9GAMM</name>
<dbReference type="PANTHER" id="PTHR37526">
    <property type="entry name" value="PROTEIN TUSB"/>
    <property type="match status" value="1"/>
</dbReference>
<dbReference type="EMBL" id="JBEVCJ010000040">
    <property type="protein sequence ID" value="MET1257224.1"/>
    <property type="molecule type" value="Genomic_DNA"/>
</dbReference>
<evidence type="ECO:0000313" key="1">
    <source>
        <dbReference type="EMBL" id="MET1257224.1"/>
    </source>
</evidence>
<dbReference type="InterPro" id="IPR027396">
    <property type="entry name" value="DsrEFH-like"/>
</dbReference>
<reference evidence="1 2" key="1">
    <citation type="submission" date="2024-06" db="EMBL/GenBank/DDBJ databases">
        <authorList>
            <person name="Li F."/>
        </authorList>
    </citation>
    <scope>NUCLEOTIDE SEQUENCE [LARGE SCALE GENOMIC DNA]</scope>
    <source>
        <strain evidence="1 2">GXAS 311</strain>
    </source>
</reference>
<protein>
    <submittedName>
        <fullName evidence="1">Sulfurtransferase complex subunit TusB</fullName>
    </submittedName>
</protein>
<dbReference type="RefSeq" id="WP_353897807.1">
    <property type="nucleotide sequence ID" value="NZ_JBEVCJ010000040.1"/>
</dbReference>
<dbReference type="Proteomes" id="UP001548189">
    <property type="component" value="Unassembled WGS sequence"/>
</dbReference>
<gene>
    <name evidence="1" type="primary">tusB</name>
    <name evidence="1" type="ORF">ABVT43_18920</name>
</gene>
<dbReference type="NCBIfam" id="TIGR03011">
    <property type="entry name" value="sulf_tusB_dsrH"/>
    <property type="match status" value="1"/>
</dbReference>
<dbReference type="PANTHER" id="PTHR37526:SF1">
    <property type="entry name" value="PROTEIN TUSB"/>
    <property type="match status" value="1"/>
</dbReference>
<comment type="caution">
    <text evidence="1">The sequence shown here is derived from an EMBL/GenBank/DDBJ whole genome shotgun (WGS) entry which is preliminary data.</text>
</comment>
<organism evidence="1 2">
    <name type="scientific">Aliikangiella maris</name>
    <dbReference type="NCBI Taxonomy" id="3162458"/>
    <lineage>
        <taxon>Bacteria</taxon>
        <taxon>Pseudomonadati</taxon>
        <taxon>Pseudomonadota</taxon>
        <taxon>Gammaproteobacteria</taxon>
        <taxon>Oceanospirillales</taxon>
        <taxon>Pleioneaceae</taxon>
        <taxon>Aliikangiella</taxon>
    </lineage>
</organism>
<keyword evidence="2" id="KW-1185">Reference proteome</keyword>
<dbReference type="Gene3D" id="3.40.1260.10">
    <property type="entry name" value="DsrEFH-like"/>
    <property type="match status" value="1"/>
</dbReference>
<evidence type="ECO:0000313" key="2">
    <source>
        <dbReference type="Proteomes" id="UP001548189"/>
    </source>
</evidence>
<dbReference type="SUPFAM" id="SSF75169">
    <property type="entry name" value="DsrEFH-like"/>
    <property type="match status" value="1"/>
</dbReference>
<dbReference type="InterPro" id="IPR007215">
    <property type="entry name" value="Sulphur_relay_TusB/DsrH"/>
</dbReference>
<accession>A0ABV2BZ80</accession>
<dbReference type="Pfam" id="PF04077">
    <property type="entry name" value="DsrH"/>
    <property type="match status" value="1"/>
</dbReference>